<dbReference type="SUPFAM" id="SSF55961">
    <property type="entry name" value="Bet v1-like"/>
    <property type="match status" value="1"/>
</dbReference>
<dbReference type="OrthoDB" id="4843684at2759"/>
<evidence type="ECO:0000256" key="2">
    <source>
        <dbReference type="SAM" id="MobiDB-lite"/>
    </source>
</evidence>
<accession>A0A9P6I7T5</accession>
<keyword evidence="1" id="KW-0175">Coiled coil</keyword>
<dbReference type="EMBL" id="JAATWM020000014">
    <property type="protein sequence ID" value="KAF9877539.1"/>
    <property type="molecule type" value="Genomic_DNA"/>
</dbReference>
<feature type="region of interest" description="Disordered" evidence="2">
    <location>
        <begin position="58"/>
        <end position="132"/>
    </location>
</feature>
<evidence type="ECO:0000256" key="1">
    <source>
        <dbReference type="SAM" id="Coils"/>
    </source>
</evidence>
<organism evidence="3 4">
    <name type="scientific">Colletotrichum karsti</name>
    <dbReference type="NCBI Taxonomy" id="1095194"/>
    <lineage>
        <taxon>Eukaryota</taxon>
        <taxon>Fungi</taxon>
        <taxon>Dikarya</taxon>
        <taxon>Ascomycota</taxon>
        <taxon>Pezizomycotina</taxon>
        <taxon>Sordariomycetes</taxon>
        <taxon>Hypocreomycetidae</taxon>
        <taxon>Glomerellales</taxon>
        <taxon>Glomerellaceae</taxon>
        <taxon>Colletotrichum</taxon>
        <taxon>Colletotrichum boninense species complex</taxon>
    </lineage>
</organism>
<name>A0A9P6I7T5_9PEZI</name>
<dbReference type="RefSeq" id="XP_038747000.1">
    <property type="nucleotide sequence ID" value="XM_038887958.1"/>
</dbReference>
<keyword evidence="4" id="KW-1185">Reference proteome</keyword>
<protein>
    <submittedName>
        <fullName evidence="3">Uncharacterized protein</fullName>
    </submittedName>
</protein>
<dbReference type="GeneID" id="62161032"/>
<feature type="coiled-coil region" evidence="1">
    <location>
        <begin position="228"/>
        <end position="269"/>
    </location>
</feature>
<evidence type="ECO:0000313" key="4">
    <source>
        <dbReference type="Proteomes" id="UP000781932"/>
    </source>
</evidence>
<proteinExistence type="predicted"/>
<reference evidence="3" key="1">
    <citation type="submission" date="2020-03" db="EMBL/GenBank/DDBJ databases">
        <authorList>
            <person name="He L."/>
        </authorList>
    </citation>
    <scope>NUCLEOTIDE SEQUENCE</scope>
    <source>
        <strain evidence="3">CkLH20</strain>
    </source>
</reference>
<gene>
    <name evidence="3" type="ORF">CkaCkLH20_05239</name>
</gene>
<comment type="caution">
    <text evidence="3">The sequence shown here is derived from an EMBL/GenBank/DDBJ whole genome shotgun (WGS) entry which is preliminary data.</text>
</comment>
<dbReference type="Gene3D" id="3.90.380.10">
    <property type="entry name" value="Naphthalene 1,2-dioxygenase Alpha Subunit, Chain A, domain 1"/>
    <property type="match status" value="1"/>
</dbReference>
<reference evidence="3" key="2">
    <citation type="submission" date="2020-11" db="EMBL/GenBank/DDBJ databases">
        <title>Whole genome sequencing of Colletotrichum sp.</title>
        <authorList>
            <person name="Li H."/>
        </authorList>
    </citation>
    <scope>NUCLEOTIDE SEQUENCE</scope>
    <source>
        <strain evidence="3">CkLH20</strain>
    </source>
</reference>
<dbReference type="AlphaFoldDB" id="A0A9P6I7T5"/>
<feature type="compositionally biased region" description="Low complexity" evidence="2">
    <location>
        <begin position="118"/>
        <end position="128"/>
    </location>
</feature>
<sequence>MQAAAFYDEVYRDDVVLCNGVQQNLNRGVYVDGPLHSKRESAVIHLKKLISKDLQAHMEEETRQGPRSGLRSLFTTTTMTNEPRPGKESRLREKKRKTRAAQAIKNGDSPPPPPLPPSSSVAAGVSPDLTRSERITATNHVRRITRKQLNDLETKTNAETTAMNHHIEKATRENRDWRHRVEMANASFRQTQQESMRCTERNVQNIARGHNQLREHVLREGRQASTRAEIIETKMELAAEDVDELREENQALRAKNDELEVRLSYLEDLLKKK</sequence>
<evidence type="ECO:0000313" key="3">
    <source>
        <dbReference type="EMBL" id="KAF9877539.1"/>
    </source>
</evidence>
<dbReference type="Proteomes" id="UP000781932">
    <property type="component" value="Unassembled WGS sequence"/>
</dbReference>